<organism evidence="1">
    <name type="scientific">Anguilla anguilla</name>
    <name type="common">European freshwater eel</name>
    <name type="synonym">Muraena anguilla</name>
    <dbReference type="NCBI Taxonomy" id="7936"/>
    <lineage>
        <taxon>Eukaryota</taxon>
        <taxon>Metazoa</taxon>
        <taxon>Chordata</taxon>
        <taxon>Craniata</taxon>
        <taxon>Vertebrata</taxon>
        <taxon>Euteleostomi</taxon>
        <taxon>Actinopterygii</taxon>
        <taxon>Neopterygii</taxon>
        <taxon>Teleostei</taxon>
        <taxon>Anguilliformes</taxon>
        <taxon>Anguillidae</taxon>
        <taxon>Anguilla</taxon>
    </lineage>
</organism>
<reference evidence="1" key="2">
    <citation type="journal article" date="2015" name="Fish Shellfish Immunol.">
        <title>Early steps in the European eel (Anguilla anguilla)-Vibrio vulnificus interaction in the gills: Role of the RtxA13 toxin.</title>
        <authorList>
            <person name="Callol A."/>
            <person name="Pajuelo D."/>
            <person name="Ebbesson L."/>
            <person name="Teles M."/>
            <person name="MacKenzie S."/>
            <person name="Amaro C."/>
        </authorList>
    </citation>
    <scope>NUCLEOTIDE SEQUENCE</scope>
</reference>
<dbReference type="AlphaFoldDB" id="A0A0E9PA41"/>
<evidence type="ECO:0000313" key="1">
    <source>
        <dbReference type="EMBL" id="JAH01359.1"/>
    </source>
</evidence>
<dbReference type="EMBL" id="GBXM01107218">
    <property type="protein sequence ID" value="JAH01359.1"/>
    <property type="molecule type" value="Transcribed_RNA"/>
</dbReference>
<protein>
    <submittedName>
        <fullName evidence="1">Uncharacterized protein</fullName>
    </submittedName>
</protein>
<proteinExistence type="predicted"/>
<name>A0A0E9PA41_ANGAN</name>
<sequence>MEMIMGIRILNDSNGLWSQHFRRSDESFQSNNRIISGLEQLT</sequence>
<reference evidence="1" key="1">
    <citation type="submission" date="2014-11" db="EMBL/GenBank/DDBJ databases">
        <authorList>
            <person name="Amaro Gonzalez C."/>
        </authorList>
    </citation>
    <scope>NUCLEOTIDE SEQUENCE</scope>
</reference>
<accession>A0A0E9PA41</accession>